<keyword evidence="5" id="KW-0560">Oxidoreductase</keyword>
<dbReference type="Pfam" id="PF07992">
    <property type="entry name" value="Pyr_redox_2"/>
    <property type="match status" value="1"/>
</dbReference>
<evidence type="ECO:0000313" key="10">
    <source>
        <dbReference type="Proteomes" id="UP001216390"/>
    </source>
</evidence>
<dbReference type="KEGG" id="ima:PO878_03620"/>
<dbReference type="SUPFAM" id="SSF51905">
    <property type="entry name" value="FAD/NAD(P)-binding domain"/>
    <property type="match status" value="2"/>
</dbReference>
<dbReference type="InterPro" id="IPR036188">
    <property type="entry name" value="FAD/NAD-bd_sf"/>
</dbReference>
<reference evidence="9" key="1">
    <citation type="submission" date="2023-01" db="EMBL/GenBank/DDBJ databases">
        <title>The diversity of Class Acidimicrobiia in South China Sea sediment environments and the proposal of Iamia marina sp. nov., a novel species of the genus Iamia.</title>
        <authorList>
            <person name="He Y."/>
            <person name="Tian X."/>
        </authorList>
    </citation>
    <scope>NUCLEOTIDE SEQUENCE</scope>
    <source>
        <strain evidence="9">DSM 19957</strain>
    </source>
</reference>
<comment type="cofactor">
    <cofactor evidence="1">
        <name>FAD</name>
        <dbReference type="ChEBI" id="CHEBI:57692"/>
    </cofactor>
</comment>
<feature type="domain" description="Pyridine nucleotide-disulphide oxidoreductase dimerisation" evidence="7">
    <location>
        <begin position="328"/>
        <end position="432"/>
    </location>
</feature>
<dbReference type="AlphaFoldDB" id="A0AAE9YHD3"/>
<dbReference type="InterPro" id="IPR016156">
    <property type="entry name" value="FAD/NAD-linked_Rdtase_dimer_sf"/>
</dbReference>
<dbReference type="SUPFAM" id="SSF55424">
    <property type="entry name" value="FAD/NAD-linked reductases, dimerisation (C-terminal) domain"/>
    <property type="match status" value="1"/>
</dbReference>
<evidence type="ECO:0000256" key="6">
    <source>
        <dbReference type="ARBA" id="ARBA00023284"/>
    </source>
</evidence>
<proteinExistence type="inferred from homology"/>
<keyword evidence="6" id="KW-0676">Redox-active center</keyword>
<dbReference type="PRINTS" id="PR00411">
    <property type="entry name" value="PNDRDTASEI"/>
</dbReference>
<sequence length="446" mass="47162">MAERLVVVGGDAAGMAAASQARRRDPSLDIVALERGTRTSYSACGIPYLVAGDVESPDDLVARTPDEFRQEHRIDVRMRHEATAIDLDARTVEVRDLVHERTFRLGFDQLMVGTGARPIRPDLPGIDGPHIRGVQTLDDGCRMLGEARELECRDVVVVGSGFIGLEMAEAFVRWGAKVTMVEANERPMSRQLDPDVGDRLVTAVRGLGIDARFGEAVEGFEEGLVHTASGPLRADLVVLGLGVAPEATLAEEAGLELGTRGSIRVNRRQATSTPGVWAAGDCAETYHRVSQRRIHIALGTVANKTARIAGVNIGGGYATFPGVVGTAITKVCGTEVARTGLSTEEAERAGFATVSATVETTTIAGYLPDAQPMVVKAIAEQVTGRLLGMQIVGGSGAAKRIDTAATALSAEMTVDDVVELDLSYAPPFSSTWDPVQVAARVVAGKV</sequence>
<keyword evidence="3" id="KW-0285">Flavoprotein</keyword>
<evidence type="ECO:0000313" key="9">
    <source>
        <dbReference type="EMBL" id="WCO67811.1"/>
    </source>
</evidence>
<evidence type="ECO:0000256" key="2">
    <source>
        <dbReference type="ARBA" id="ARBA00009130"/>
    </source>
</evidence>
<feature type="domain" description="FAD/NAD(P)-binding" evidence="8">
    <location>
        <begin position="4"/>
        <end position="288"/>
    </location>
</feature>
<dbReference type="Pfam" id="PF02852">
    <property type="entry name" value="Pyr_redox_dim"/>
    <property type="match status" value="1"/>
</dbReference>
<evidence type="ECO:0000256" key="3">
    <source>
        <dbReference type="ARBA" id="ARBA00022630"/>
    </source>
</evidence>
<dbReference type="Gene3D" id="3.50.50.60">
    <property type="entry name" value="FAD/NAD(P)-binding domain"/>
    <property type="match status" value="2"/>
</dbReference>
<evidence type="ECO:0000256" key="1">
    <source>
        <dbReference type="ARBA" id="ARBA00001974"/>
    </source>
</evidence>
<evidence type="ECO:0000256" key="5">
    <source>
        <dbReference type="ARBA" id="ARBA00023002"/>
    </source>
</evidence>
<evidence type="ECO:0000256" key="4">
    <source>
        <dbReference type="ARBA" id="ARBA00022827"/>
    </source>
</evidence>
<dbReference type="GO" id="GO:0016491">
    <property type="term" value="F:oxidoreductase activity"/>
    <property type="evidence" value="ECO:0007669"/>
    <property type="project" value="UniProtKB-KW"/>
</dbReference>
<organism evidence="9 10">
    <name type="scientific">Iamia majanohamensis</name>
    <dbReference type="NCBI Taxonomy" id="467976"/>
    <lineage>
        <taxon>Bacteria</taxon>
        <taxon>Bacillati</taxon>
        <taxon>Actinomycetota</taxon>
        <taxon>Acidimicrobiia</taxon>
        <taxon>Acidimicrobiales</taxon>
        <taxon>Iamiaceae</taxon>
        <taxon>Iamia</taxon>
    </lineage>
</organism>
<comment type="similarity">
    <text evidence="2">Belongs to the class-III pyridine nucleotide-disulfide oxidoreductase family.</text>
</comment>
<protein>
    <submittedName>
        <fullName evidence="9">FAD-dependent oxidoreductase</fullName>
    </submittedName>
</protein>
<dbReference type="Proteomes" id="UP001216390">
    <property type="component" value="Chromosome"/>
</dbReference>
<accession>A0AAE9YHD3</accession>
<dbReference type="PANTHER" id="PTHR43429:SF1">
    <property type="entry name" value="NAD(P)H SULFUR OXIDOREDUCTASE (COA-DEPENDENT)"/>
    <property type="match status" value="1"/>
</dbReference>
<name>A0AAE9YHD3_9ACTN</name>
<evidence type="ECO:0000259" key="7">
    <source>
        <dbReference type="Pfam" id="PF02852"/>
    </source>
</evidence>
<dbReference type="PRINTS" id="PR00368">
    <property type="entry name" value="FADPNR"/>
</dbReference>
<dbReference type="InterPro" id="IPR050260">
    <property type="entry name" value="FAD-bd_OxRdtase"/>
</dbReference>
<dbReference type="InterPro" id="IPR023753">
    <property type="entry name" value="FAD/NAD-binding_dom"/>
</dbReference>
<dbReference type="PANTHER" id="PTHR43429">
    <property type="entry name" value="PYRIDINE NUCLEOTIDE-DISULFIDE OXIDOREDUCTASE DOMAIN-CONTAINING"/>
    <property type="match status" value="1"/>
</dbReference>
<keyword evidence="10" id="KW-1185">Reference proteome</keyword>
<dbReference type="InterPro" id="IPR004099">
    <property type="entry name" value="Pyr_nucl-diS_OxRdtase_dimer"/>
</dbReference>
<evidence type="ECO:0000259" key="8">
    <source>
        <dbReference type="Pfam" id="PF07992"/>
    </source>
</evidence>
<keyword evidence="4" id="KW-0274">FAD</keyword>
<dbReference type="EMBL" id="CP116942">
    <property type="protein sequence ID" value="WCO67811.1"/>
    <property type="molecule type" value="Genomic_DNA"/>
</dbReference>
<dbReference type="RefSeq" id="WP_272737330.1">
    <property type="nucleotide sequence ID" value="NZ_CP116942.1"/>
</dbReference>
<gene>
    <name evidence="9" type="ORF">PO878_03620</name>
</gene>